<accession>A0A8H7DKY4</accession>
<reference evidence="6" key="1">
    <citation type="submission" date="2020-05" db="EMBL/GenBank/DDBJ databases">
        <title>Mycena genomes resolve the evolution of fungal bioluminescence.</title>
        <authorList>
            <person name="Tsai I.J."/>
        </authorList>
    </citation>
    <scope>NUCLEOTIDE SEQUENCE</scope>
    <source>
        <strain evidence="6">160909Yilan</strain>
    </source>
</reference>
<dbReference type="InterPro" id="IPR036291">
    <property type="entry name" value="NAD(P)-bd_dom_sf"/>
</dbReference>
<organism evidence="6 7">
    <name type="scientific">Mycena sanguinolenta</name>
    <dbReference type="NCBI Taxonomy" id="230812"/>
    <lineage>
        <taxon>Eukaryota</taxon>
        <taxon>Fungi</taxon>
        <taxon>Dikarya</taxon>
        <taxon>Basidiomycota</taxon>
        <taxon>Agaricomycotina</taxon>
        <taxon>Agaricomycetes</taxon>
        <taxon>Agaricomycetidae</taxon>
        <taxon>Agaricales</taxon>
        <taxon>Marasmiineae</taxon>
        <taxon>Mycenaceae</taxon>
        <taxon>Mycena</taxon>
    </lineage>
</organism>
<evidence type="ECO:0000256" key="1">
    <source>
        <dbReference type="ARBA" id="ARBA00007637"/>
    </source>
</evidence>
<dbReference type="AlphaFoldDB" id="A0A8H7DKY4"/>
<keyword evidence="3" id="KW-0520">NAD</keyword>
<evidence type="ECO:0000256" key="2">
    <source>
        <dbReference type="ARBA" id="ARBA00023002"/>
    </source>
</evidence>
<protein>
    <submittedName>
        <fullName evidence="6">NAD-binding protein</fullName>
    </submittedName>
</protein>
<keyword evidence="2" id="KW-0560">Oxidoreductase</keyword>
<dbReference type="InterPro" id="IPR001509">
    <property type="entry name" value="Epimerase_deHydtase"/>
</dbReference>
<name>A0A8H7DKY4_9AGAR</name>
<dbReference type="EMBL" id="JACAZH010000002">
    <property type="protein sequence ID" value="KAF7375041.1"/>
    <property type="molecule type" value="Genomic_DNA"/>
</dbReference>
<evidence type="ECO:0000256" key="4">
    <source>
        <dbReference type="SAM" id="SignalP"/>
    </source>
</evidence>
<dbReference type="Gene3D" id="3.40.50.720">
    <property type="entry name" value="NAD(P)-binding Rossmann-like Domain"/>
    <property type="match status" value="1"/>
</dbReference>
<dbReference type="PANTHER" id="PTHR43103">
    <property type="entry name" value="NUCLEOSIDE-DIPHOSPHATE-SUGAR EPIMERASE"/>
    <property type="match status" value="1"/>
</dbReference>
<gene>
    <name evidence="6" type="ORF">MSAN_00390200</name>
</gene>
<proteinExistence type="inferred from homology"/>
<evidence type="ECO:0000313" key="6">
    <source>
        <dbReference type="EMBL" id="KAF7375041.1"/>
    </source>
</evidence>
<dbReference type="PANTHER" id="PTHR43103:SF5">
    <property type="entry name" value="4-EPIMERASE, PUTATIVE (AFU_ORTHOLOGUE AFUA_7G00360)-RELATED"/>
    <property type="match status" value="1"/>
</dbReference>
<keyword evidence="4" id="KW-0732">Signal</keyword>
<dbReference type="Pfam" id="PF01370">
    <property type="entry name" value="Epimerase"/>
    <property type="match status" value="1"/>
</dbReference>
<dbReference type="GO" id="GO:0016491">
    <property type="term" value="F:oxidoreductase activity"/>
    <property type="evidence" value="ECO:0007669"/>
    <property type="project" value="UniProtKB-KW"/>
</dbReference>
<feature type="signal peptide" evidence="4">
    <location>
        <begin position="1"/>
        <end position="30"/>
    </location>
</feature>
<comment type="caution">
    <text evidence="6">The sequence shown here is derived from an EMBL/GenBank/DDBJ whole genome shotgun (WGS) entry which is preliminary data.</text>
</comment>
<keyword evidence="7" id="KW-1185">Reference proteome</keyword>
<sequence>MGPLQLKYQLPLLLLFVASSFFLYFQRTSPVDTNTGTTGLPNMKVAITGSNGRVGKRVVLGALARGYHVVGIDHSALATADDRDLGANFTFLQTDLRDYDETLKAFEGCEAIIHLAAYPDPRDYKVVVHNRYSVVDGELKFNQGIHSNVVISWNILRAAAELGINRIAQASSVNAINLVYSQQPKFEFFPIDETHPTLPDEPYGLSKVIMELQADTIVRRFKDMRVASLRLHWSVPSRAFATQKANATLVKNDLWGYVQEDSAAEAFLLAITQPTDKWPSASEAFFITAPDTMHYKETSELIKEHWPDVPLKDGKKLDGNIGLFDCSKAKELLGWVHNNDAPSSSVPL</sequence>
<dbReference type="SUPFAM" id="SSF51735">
    <property type="entry name" value="NAD(P)-binding Rossmann-fold domains"/>
    <property type="match status" value="1"/>
</dbReference>
<feature type="domain" description="NAD-dependent epimerase/dehydratase" evidence="5">
    <location>
        <begin position="45"/>
        <end position="231"/>
    </location>
</feature>
<evidence type="ECO:0000259" key="5">
    <source>
        <dbReference type="Pfam" id="PF01370"/>
    </source>
</evidence>
<evidence type="ECO:0000313" key="7">
    <source>
        <dbReference type="Proteomes" id="UP000623467"/>
    </source>
</evidence>
<dbReference type="OrthoDB" id="202470at2759"/>
<dbReference type="Proteomes" id="UP000623467">
    <property type="component" value="Unassembled WGS sequence"/>
</dbReference>
<comment type="similarity">
    <text evidence="1">Belongs to the NAD(P)-dependent epimerase/dehydratase family.</text>
</comment>
<feature type="chain" id="PRO_5034804151" evidence="4">
    <location>
        <begin position="31"/>
        <end position="348"/>
    </location>
</feature>
<evidence type="ECO:0000256" key="3">
    <source>
        <dbReference type="ARBA" id="ARBA00023027"/>
    </source>
</evidence>